<reference evidence="1 2" key="1">
    <citation type="submission" date="2016-10" db="EMBL/GenBank/DDBJ databases">
        <authorList>
            <person name="Varghese N."/>
            <person name="Submissions S."/>
        </authorList>
    </citation>
    <scope>NUCLEOTIDE SEQUENCE [LARGE SCALE GENOMIC DNA]</scope>
    <source>
        <strain evidence="1 2">YR512</strain>
    </source>
</reference>
<sequence length="209" mass="23493">MAGIAYSVRKAIDDFELGDLDGAMMHACNAFDGTSKKLHPEIRKHQRRFTQTLREHYSIFGPMAMPNINLEETFWPAKVYEGQKLSDRPDIADLIYGIHRCTHGHGDELPEGFELIPDASNRVTTTSLEASVGTVRLSDRTIFGLLAIAVLSPKNVGLRVPDGYHLSLGGEKLLINDWWGRTPDFMKLVAKHNLINVKLDLEAWFAQLH</sequence>
<accession>A0A1I3XK43</accession>
<evidence type="ECO:0000313" key="1">
    <source>
        <dbReference type="EMBL" id="SFK19875.1"/>
    </source>
</evidence>
<dbReference type="RefSeq" id="WP_008107773.1">
    <property type="nucleotide sequence ID" value="NZ_FOSD01000005.1"/>
</dbReference>
<name>A0A1I3XK43_9GAMM</name>
<comment type="caution">
    <text evidence="1">The sequence shown here is derived from an EMBL/GenBank/DDBJ whole genome shotgun (WGS) entry which is preliminary data.</text>
</comment>
<evidence type="ECO:0000313" key="2">
    <source>
        <dbReference type="Proteomes" id="UP000198841"/>
    </source>
</evidence>
<organism evidence="1 2">
    <name type="scientific">Candidatus Pantoea symbiotica</name>
    <dbReference type="NCBI Taxonomy" id="1884370"/>
    <lineage>
        <taxon>Bacteria</taxon>
        <taxon>Pseudomonadati</taxon>
        <taxon>Pseudomonadota</taxon>
        <taxon>Gammaproteobacteria</taxon>
        <taxon>Enterobacterales</taxon>
        <taxon>Erwiniaceae</taxon>
        <taxon>Pantoea</taxon>
    </lineage>
</organism>
<proteinExistence type="predicted"/>
<dbReference type="Proteomes" id="UP000198841">
    <property type="component" value="Unassembled WGS sequence"/>
</dbReference>
<protein>
    <submittedName>
        <fullName evidence="1">Uncharacterized protein</fullName>
    </submittedName>
</protein>
<gene>
    <name evidence="1" type="ORF">SAMN05518863_105141</name>
</gene>
<dbReference type="EMBL" id="FOSD01000005">
    <property type="protein sequence ID" value="SFK19875.1"/>
    <property type="molecule type" value="Genomic_DNA"/>
</dbReference>
<keyword evidence="2" id="KW-1185">Reference proteome</keyword>